<gene>
    <name evidence="1" type="ORF">MNBD_BACTEROID06-1481</name>
</gene>
<dbReference type="EMBL" id="UOES01000380">
    <property type="protein sequence ID" value="VAW28300.1"/>
    <property type="molecule type" value="Genomic_DNA"/>
</dbReference>
<sequence>MRENLHKIINSIENNDLLEMVYEVLESKNQYKQGSLINNLNVAERKELYESYNESLDESKLVDLEALKKSHSKWLEK</sequence>
<protein>
    <submittedName>
        <fullName evidence="1">Uncharacterized protein</fullName>
    </submittedName>
</protein>
<dbReference type="AlphaFoldDB" id="A0A3B0UGN4"/>
<accession>A0A3B0UGN4</accession>
<organism evidence="1">
    <name type="scientific">hydrothermal vent metagenome</name>
    <dbReference type="NCBI Taxonomy" id="652676"/>
    <lineage>
        <taxon>unclassified sequences</taxon>
        <taxon>metagenomes</taxon>
        <taxon>ecological metagenomes</taxon>
    </lineage>
</organism>
<reference evidence="1" key="1">
    <citation type="submission" date="2018-06" db="EMBL/GenBank/DDBJ databases">
        <authorList>
            <person name="Zhirakovskaya E."/>
        </authorList>
    </citation>
    <scope>NUCLEOTIDE SEQUENCE</scope>
</reference>
<evidence type="ECO:0000313" key="1">
    <source>
        <dbReference type="EMBL" id="VAW28300.1"/>
    </source>
</evidence>
<name>A0A3B0UGN4_9ZZZZ</name>
<proteinExistence type="predicted"/>